<protein>
    <submittedName>
        <fullName evidence="3">Uncharacterized protein</fullName>
    </submittedName>
</protein>
<feature type="chain" id="PRO_5036481777" evidence="2">
    <location>
        <begin position="16"/>
        <end position="112"/>
    </location>
</feature>
<evidence type="ECO:0000256" key="1">
    <source>
        <dbReference type="SAM" id="MobiDB-lite"/>
    </source>
</evidence>
<evidence type="ECO:0000313" key="4">
    <source>
        <dbReference type="Proteomes" id="UP000887013"/>
    </source>
</evidence>
<keyword evidence="2" id="KW-0732">Signal</keyword>
<dbReference type="AlphaFoldDB" id="A0A8X6TX49"/>
<comment type="caution">
    <text evidence="3">The sequence shown here is derived from an EMBL/GenBank/DDBJ whole genome shotgun (WGS) entry which is preliminary data.</text>
</comment>
<dbReference type="Proteomes" id="UP000887013">
    <property type="component" value="Unassembled WGS sequence"/>
</dbReference>
<evidence type="ECO:0000256" key="2">
    <source>
        <dbReference type="SAM" id="SignalP"/>
    </source>
</evidence>
<dbReference type="OrthoDB" id="6409676at2759"/>
<keyword evidence="4" id="KW-1185">Reference proteome</keyword>
<reference evidence="3" key="1">
    <citation type="submission" date="2020-08" db="EMBL/GenBank/DDBJ databases">
        <title>Multicomponent nature underlies the extraordinary mechanical properties of spider dragline silk.</title>
        <authorList>
            <person name="Kono N."/>
            <person name="Nakamura H."/>
            <person name="Mori M."/>
            <person name="Yoshida Y."/>
            <person name="Ohtoshi R."/>
            <person name="Malay A.D."/>
            <person name="Moran D.A.P."/>
            <person name="Tomita M."/>
            <person name="Numata K."/>
            <person name="Arakawa K."/>
        </authorList>
    </citation>
    <scope>NUCLEOTIDE SEQUENCE</scope>
</reference>
<proteinExistence type="predicted"/>
<gene>
    <name evidence="3" type="ORF">NPIL_648421</name>
</gene>
<feature type="signal peptide" evidence="2">
    <location>
        <begin position="1"/>
        <end position="15"/>
    </location>
</feature>
<dbReference type="EMBL" id="BMAW01020062">
    <property type="protein sequence ID" value="GFT66237.1"/>
    <property type="molecule type" value="Genomic_DNA"/>
</dbReference>
<evidence type="ECO:0000313" key="3">
    <source>
        <dbReference type="EMBL" id="GFT66237.1"/>
    </source>
</evidence>
<sequence length="112" mass="12918">MKVLVLLSLATLACASVYDLPVVVEHDAHHYEEIPVTTTLSRKSWSITPAESTTDPMEWESTTPNCTMHLNKLTTEVKKDRFSLRKTGFEETPRDLDLMKRRKKKRNRCILS</sequence>
<feature type="region of interest" description="Disordered" evidence="1">
    <location>
        <begin position="45"/>
        <end position="64"/>
    </location>
</feature>
<organism evidence="3 4">
    <name type="scientific">Nephila pilipes</name>
    <name type="common">Giant wood spider</name>
    <name type="synonym">Nephila maculata</name>
    <dbReference type="NCBI Taxonomy" id="299642"/>
    <lineage>
        <taxon>Eukaryota</taxon>
        <taxon>Metazoa</taxon>
        <taxon>Ecdysozoa</taxon>
        <taxon>Arthropoda</taxon>
        <taxon>Chelicerata</taxon>
        <taxon>Arachnida</taxon>
        <taxon>Araneae</taxon>
        <taxon>Araneomorphae</taxon>
        <taxon>Entelegynae</taxon>
        <taxon>Araneoidea</taxon>
        <taxon>Nephilidae</taxon>
        <taxon>Nephila</taxon>
    </lineage>
</organism>
<name>A0A8X6TX49_NEPPI</name>
<accession>A0A8X6TX49</accession>